<comment type="caution">
    <text evidence="3">The sequence shown here is derived from an EMBL/GenBank/DDBJ whole genome shotgun (WGS) entry which is preliminary data.</text>
</comment>
<keyword evidence="2" id="KW-0812">Transmembrane</keyword>
<reference evidence="3" key="1">
    <citation type="submission" date="2022-12" db="EMBL/GenBank/DDBJ databases">
        <title>Reference genome sequencing for broad-spectrum identification of bacterial and archaeal isolates by mass spectrometry.</title>
        <authorList>
            <person name="Sekiguchi Y."/>
            <person name="Tourlousse D.M."/>
        </authorList>
    </citation>
    <scope>NUCLEOTIDE SEQUENCE</scope>
    <source>
        <strain evidence="3">LLR39Z86</strain>
    </source>
</reference>
<feature type="region of interest" description="Disordered" evidence="1">
    <location>
        <begin position="34"/>
        <end position="70"/>
    </location>
</feature>
<feature type="transmembrane region" description="Helical" evidence="2">
    <location>
        <begin position="9"/>
        <end position="29"/>
    </location>
</feature>
<dbReference type="AlphaFoldDB" id="A0A9W6G8J3"/>
<dbReference type="Proteomes" id="UP001144313">
    <property type="component" value="Unassembled WGS sequence"/>
</dbReference>
<dbReference type="RefSeq" id="WP_270114278.1">
    <property type="nucleotide sequence ID" value="NZ_BAAAOL010000006.1"/>
</dbReference>
<feature type="compositionally biased region" description="Polar residues" evidence="1">
    <location>
        <begin position="40"/>
        <end position="58"/>
    </location>
</feature>
<sequence length="210" mass="21664">MSDHPAKNIWAAISALAAVATIVLTIVMWRHGQNDPASGESESASADQVGESSPTSADTEAAQGSGAWEETDSYTISLPTTFQGHDCRDLHIDLDEQGESELLDGDSEPAEGADLIWYSCGGSQPGHFYSVPEASGLTPSGESLEPDVCNSATSGDSYLSLSVDPGDPPTELGCLITTSGALAGVSPTGLDRVGEGVVADLQVILWQRAG</sequence>
<keyword evidence="2" id="KW-1133">Transmembrane helix</keyword>
<gene>
    <name evidence="3" type="ORF">GALLR39Z86_23060</name>
</gene>
<evidence type="ECO:0000256" key="2">
    <source>
        <dbReference type="SAM" id="Phobius"/>
    </source>
</evidence>
<evidence type="ECO:0000313" key="3">
    <source>
        <dbReference type="EMBL" id="GLI42456.1"/>
    </source>
</evidence>
<dbReference type="EMBL" id="BSDT01000001">
    <property type="protein sequence ID" value="GLI42456.1"/>
    <property type="molecule type" value="Genomic_DNA"/>
</dbReference>
<protein>
    <submittedName>
        <fullName evidence="3">Uncharacterized protein</fullName>
    </submittedName>
</protein>
<evidence type="ECO:0000313" key="4">
    <source>
        <dbReference type="Proteomes" id="UP001144313"/>
    </source>
</evidence>
<keyword evidence="2" id="KW-0472">Membrane</keyword>
<organism evidence="3 4">
    <name type="scientific">Glycomyces algeriensis</name>
    <dbReference type="NCBI Taxonomy" id="256037"/>
    <lineage>
        <taxon>Bacteria</taxon>
        <taxon>Bacillati</taxon>
        <taxon>Actinomycetota</taxon>
        <taxon>Actinomycetes</taxon>
        <taxon>Glycomycetales</taxon>
        <taxon>Glycomycetaceae</taxon>
        <taxon>Glycomyces</taxon>
    </lineage>
</organism>
<name>A0A9W6G8J3_9ACTN</name>
<evidence type="ECO:0000256" key="1">
    <source>
        <dbReference type="SAM" id="MobiDB-lite"/>
    </source>
</evidence>
<proteinExistence type="predicted"/>
<accession>A0A9W6G8J3</accession>
<keyword evidence="4" id="KW-1185">Reference proteome</keyword>